<sequence length="110" mass="11354">MTAHKPTTCCKDGSLCTCAQHATCSCGEKHALGCTCDKADKENDLSGPRCSCRSRPAGQCTCERASEENGPVAGATCSCGARPSASCTCEKAVDGKFNPANEIDFTTPAK</sequence>
<accession>A0A086T3W8</accession>
<dbReference type="PANTHER" id="PTHR40620">
    <property type="entry name" value="RESISTANCE PROTEIN CRD2, PUTATIVE (AFU_ORTHOLOGUE AFUA_4G04318)-RELATED"/>
    <property type="match status" value="1"/>
</dbReference>
<evidence type="ECO:0000259" key="1">
    <source>
        <dbReference type="Pfam" id="PF25277"/>
    </source>
</evidence>
<keyword evidence="3" id="KW-1185">Reference proteome</keyword>
<name>A0A086T3W8_HAPC1</name>
<gene>
    <name evidence="2" type="ORF">ACRE_051750</name>
</gene>
<dbReference type="InterPro" id="IPR057193">
    <property type="entry name" value="DUF7871"/>
</dbReference>
<dbReference type="HOGENOM" id="CLU_133919_0_0_1"/>
<comment type="caution">
    <text evidence="2">The sequence shown here is derived from an EMBL/GenBank/DDBJ whole genome shotgun (WGS) entry which is preliminary data.</text>
</comment>
<reference evidence="3" key="1">
    <citation type="journal article" date="2014" name="Genome Announc.">
        <title>Genome sequence and annotation of Acremonium chrysogenum, producer of the beta-lactam antibiotic cephalosporin C.</title>
        <authorList>
            <person name="Terfehr D."/>
            <person name="Dahlmann T.A."/>
            <person name="Specht T."/>
            <person name="Zadra I."/>
            <person name="Kuernsteiner H."/>
            <person name="Kueck U."/>
        </authorList>
    </citation>
    <scope>NUCLEOTIDE SEQUENCE [LARGE SCALE GENOMIC DNA]</scope>
    <source>
        <strain evidence="3">ATCC 11550 / CBS 779.69 / DSM 880 / IAM 14645 / JCM 23072 / IMI 49137</strain>
    </source>
</reference>
<evidence type="ECO:0000313" key="3">
    <source>
        <dbReference type="Proteomes" id="UP000029964"/>
    </source>
</evidence>
<dbReference type="EMBL" id="JPKY01000055">
    <property type="protein sequence ID" value="KFH44050.1"/>
    <property type="molecule type" value="Genomic_DNA"/>
</dbReference>
<evidence type="ECO:0000313" key="2">
    <source>
        <dbReference type="EMBL" id="KFH44050.1"/>
    </source>
</evidence>
<dbReference type="PROSITE" id="PS51257">
    <property type="entry name" value="PROKAR_LIPOPROTEIN"/>
    <property type="match status" value="1"/>
</dbReference>
<proteinExistence type="predicted"/>
<dbReference type="Pfam" id="PF25277">
    <property type="entry name" value="DUF7871"/>
    <property type="match status" value="1"/>
</dbReference>
<dbReference type="PANTHER" id="PTHR40620:SF1">
    <property type="entry name" value="RESISTANCE PROTEIN CRD2, PUTATIVE (AFU_ORTHOLOGUE AFUA_4G04318)-RELATED"/>
    <property type="match status" value="1"/>
</dbReference>
<dbReference type="AlphaFoldDB" id="A0A086T3W8"/>
<dbReference type="OrthoDB" id="4140664at2759"/>
<feature type="domain" description="DUF7871" evidence="1">
    <location>
        <begin position="5"/>
        <end position="107"/>
    </location>
</feature>
<protein>
    <recommendedName>
        <fullName evidence="1">DUF7871 domain-containing protein</fullName>
    </recommendedName>
</protein>
<dbReference type="Proteomes" id="UP000029964">
    <property type="component" value="Unassembled WGS sequence"/>
</dbReference>
<organism evidence="2 3">
    <name type="scientific">Hapsidospora chrysogenum (strain ATCC 11550 / CBS 779.69 / DSM 880 / IAM 14645 / JCM 23072 / IMI 49137)</name>
    <name type="common">Acremonium chrysogenum</name>
    <dbReference type="NCBI Taxonomy" id="857340"/>
    <lineage>
        <taxon>Eukaryota</taxon>
        <taxon>Fungi</taxon>
        <taxon>Dikarya</taxon>
        <taxon>Ascomycota</taxon>
        <taxon>Pezizomycotina</taxon>
        <taxon>Sordariomycetes</taxon>
        <taxon>Hypocreomycetidae</taxon>
        <taxon>Hypocreales</taxon>
        <taxon>Bionectriaceae</taxon>
        <taxon>Hapsidospora</taxon>
    </lineage>
</organism>